<reference evidence="2" key="2">
    <citation type="journal article" date="2017" name="Nat. Plants">
        <title>The Aegilops tauschii genome reveals multiple impacts of transposons.</title>
        <authorList>
            <person name="Zhao G."/>
            <person name="Zou C."/>
            <person name="Li K."/>
            <person name="Wang K."/>
            <person name="Li T."/>
            <person name="Gao L."/>
            <person name="Zhang X."/>
            <person name="Wang H."/>
            <person name="Yang Z."/>
            <person name="Liu X."/>
            <person name="Jiang W."/>
            <person name="Mao L."/>
            <person name="Kong X."/>
            <person name="Jiao Y."/>
            <person name="Jia J."/>
        </authorList>
    </citation>
    <scope>NUCLEOTIDE SEQUENCE [LARGE SCALE GENOMIC DNA]</scope>
    <source>
        <strain evidence="2">cv. AL8/78</strain>
    </source>
</reference>
<evidence type="ECO:0000313" key="1">
    <source>
        <dbReference type="EnsemblPlants" id="AET3Gv20200100.11"/>
    </source>
</evidence>
<dbReference type="Gramene" id="AET3Gv20200100.11">
    <property type="protein sequence ID" value="AET3Gv20200100.11"/>
    <property type="gene ID" value="AET3Gv20200100"/>
</dbReference>
<reference evidence="1" key="3">
    <citation type="journal article" date="2017" name="Nature">
        <title>Genome sequence of the progenitor of the wheat D genome Aegilops tauschii.</title>
        <authorList>
            <person name="Luo M.C."/>
            <person name="Gu Y.Q."/>
            <person name="Puiu D."/>
            <person name="Wang H."/>
            <person name="Twardziok S.O."/>
            <person name="Deal K.R."/>
            <person name="Huo N."/>
            <person name="Zhu T."/>
            <person name="Wang L."/>
            <person name="Wang Y."/>
            <person name="McGuire P.E."/>
            <person name="Liu S."/>
            <person name="Long H."/>
            <person name="Ramasamy R.K."/>
            <person name="Rodriguez J.C."/>
            <person name="Van S.L."/>
            <person name="Yuan L."/>
            <person name="Wang Z."/>
            <person name="Xia Z."/>
            <person name="Xiao L."/>
            <person name="Anderson O.D."/>
            <person name="Ouyang S."/>
            <person name="Liang Y."/>
            <person name="Zimin A.V."/>
            <person name="Pertea G."/>
            <person name="Qi P."/>
            <person name="Bennetzen J.L."/>
            <person name="Dai X."/>
            <person name="Dawson M.W."/>
            <person name="Muller H.G."/>
            <person name="Kugler K."/>
            <person name="Rivarola-Duarte L."/>
            <person name="Spannagl M."/>
            <person name="Mayer K.F.X."/>
            <person name="Lu F.H."/>
            <person name="Bevan M.W."/>
            <person name="Leroy P."/>
            <person name="Li P."/>
            <person name="You F.M."/>
            <person name="Sun Q."/>
            <person name="Liu Z."/>
            <person name="Lyons E."/>
            <person name="Wicker T."/>
            <person name="Salzberg S.L."/>
            <person name="Devos K.M."/>
            <person name="Dvorak J."/>
        </authorList>
    </citation>
    <scope>NUCLEOTIDE SEQUENCE [LARGE SCALE GENOMIC DNA]</scope>
    <source>
        <strain evidence="1">cv. AL8/78</strain>
    </source>
</reference>
<name>A0A453E2U7_AEGTS</name>
<dbReference type="AlphaFoldDB" id="A0A453E2U7"/>
<protein>
    <submittedName>
        <fullName evidence="1">Uncharacterized protein</fullName>
    </submittedName>
</protein>
<accession>A0A453E2U7</accession>
<reference evidence="1" key="4">
    <citation type="submission" date="2019-03" db="UniProtKB">
        <authorList>
            <consortium name="EnsemblPlants"/>
        </authorList>
    </citation>
    <scope>IDENTIFICATION</scope>
</reference>
<proteinExistence type="predicted"/>
<sequence>PKPSYHCQGRSILAETKGGGYRQWRGGGWRAVPLWRRISGGA</sequence>
<reference evidence="2" key="1">
    <citation type="journal article" date="2014" name="Science">
        <title>Ancient hybridizations among the ancestral genomes of bread wheat.</title>
        <authorList>
            <consortium name="International Wheat Genome Sequencing Consortium,"/>
            <person name="Marcussen T."/>
            <person name="Sandve S.R."/>
            <person name="Heier L."/>
            <person name="Spannagl M."/>
            <person name="Pfeifer M."/>
            <person name="Jakobsen K.S."/>
            <person name="Wulff B.B."/>
            <person name="Steuernagel B."/>
            <person name="Mayer K.F."/>
            <person name="Olsen O.A."/>
        </authorList>
    </citation>
    <scope>NUCLEOTIDE SEQUENCE [LARGE SCALE GENOMIC DNA]</scope>
    <source>
        <strain evidence="2">cv. AL8/78</strain>
    </source>
</reference>
<reference evidence="1" key="5">
    <citation type="journal article" date="2021" name="G3 (Bethesda)">
        <title>Aegilops tauschii genome assembly Aet v5.0 features greater sequence contiguity and improved annotation.</title>
        <authorList>
            <person name="Wang L."/>
            <person name="Zhu T."/>
            <person name="Rodriguez J.C."/>
            <person name="Deal K.R."/>
            <person name="Dubcovsky J."/>
            <person name="McGuire P.E."/>
            <person name="Lux T."/>
            <person name="Spannagl M."/>
            <person name="Mayer K.F.X."/>
            <person name="Baldrich P."/>
            <person name="Meyers B.C."/>
            <person name="Huo N."/>
            <person name="Gu Y.Q."/>
            <person name="Zhou H."/>
            <person name="Devos K.M."/>
            <person name="Bennetzen J.L."/>
            <person name="Unver T."/>
            <person name="Budak H."/>
            <person name="Gulick P.J."/>
            <person name="Galiba G."/>
            <person name="Kalapos B."/>
            <person name="Nelson D.R."/>
            <person name="Li P."/>
            <person name="You F.M."/>
            <person name="Luo M.C."/>
            <person name="Dvorak J."/>
        </authorList>
    </citation>
    <scope>NUCLEOTIDE SEQUENCE [LARGE SCALE GENOMIC DNA]</scope>
    <source>
        <strain evidence="1">cv. AL8/78</strain>
    </source>
</reference>
<organism evidence="1 2">
    <name type="scientific">Aegilops tauschii subsp. strangulata</name>
    <name type="common">Goatgrass</name>
    <dbReference type="NCBI Taxonomy" id="200361"/>
    <lineage>
        <taxon>Eukaryota</taxon>
        <taxon>Viridiplantae</taxon>
        <taxon>Streptophyta</taxon>
        <taxon>Embryophyta</taxon>
        <taxon>Tracheophyta</taxon>
        <taxon>Spermatophyta</taxon>
        <taxon>Magnoliopsida</taxon>
        <taxon>Liliopsida</taxon>
        <taxon>Poales</taxon>
        <taxon>Poaceae</taxon>
        <taxon>BOP clade</taxon>
        <taxon>Pooideae</taxon>
        <taxon>Triticodae</taxon>
        <taxon>Triticeae</taxon>
        <taxon>Triticinae</taxon>
        <taxon>Aegilops</taxon>
    </lineage>
</organism>
<dbReference type="Proteomes" id="UP000015105">
    <property type="component" value="Chromosome 3D"/>
</dbReference>
<dbReference type="EnsemblPlants" id="AET3Gv20200100.11">
    <property type="protein sequence ID" value="AET3Gv20200100.11"/>
    <property type="gene ID" value="AET3Gv20200100"/>
</dbReference>
<keyword evidence="2" id="KW-1185">Reference proteome</keyword>
<evidence type="ECO:0000313" key="2">
    <source>
        <dbReference type="Proteomes" id="UP000015105"/>
    </source>
</evidence>